<proteinExistence type="predicted"/>
<dbReference type="RefSeq" id="WP_119812701.1">
    <property type="nucleotide sequence ID" value="NZ_QYUP01000155.1"/>
</dbReference>
<dbReference type="PROSITE" id="PS51257">
    <property type="entry name" value="PROKAR_LIPOPROTEIN"/>
    <property type="match status" value="1"/>
</dbReference>
<sequence>MKILPNIVLATVLAGACAMLAAAPAPWFQWRSKIDGALVCSQTPLGKGWTQAAGPFRDSHCVKLMSGK</sequence>
<name>A0A418XE49_9BURK</name>
<evidence type="ECO:0000256" key="1">
    <source>
        <dbReference type="SAM" id="SignalP"/>
    </source>
</evidence>
<dbReference type="OrthoDB" id="6089671at2"/>
<dbReference type="Proteomes" id="UP000284006">
    <property type="component" value="Unassembled WGS sequence"/>
</dbReference>
<keyword evidence="1" id="KW-0732">Signal</keyword>
<dbReference type="EMBL" id="QYUP01000155">
    <property type="protein sequence ID" value="RJG10775.1"/>
    <property type="molecule type" value="Genomic_DNA"/>
</dbReference>
<evidence type="ECO:0000313" key="3">
    <source>
        <dbReference type="Proteomes" id="UP000284006"/>
    </source>
</evidence>
<organism evidence="2 3">
    <name type="scientific">Massilia cavernae</name>
    <dbReference type="NCBI Taxonomy" id="2320864"/>
    <lineage>
        <taxon>Bacteria</taxon>
        <taxon>Pseudomonadati</taxon>
        <taxon>Pseudomonadota</taxon>
        <taxon>Betaproteobacteria</taxon>
        <taxon>Burkholderiales</taxon>
        <taxon>Oxalobacteraceae</taxon>
        <taxon>Telluria group</taxon>
        <taxon>Massilia</taxon>
    </lineage>
</organism>
<reference evidence="2 3" key="1">
    <citation type="submission" date="2018-09" db="EMBL/GenBank/DDBJ databases">
        <authorList>
            <person name="Zhu H."/>
        </authorList>
    </citation>
    <scope>NUCLEOTIDE SEQUENCE [LARGE SCALE GENOMIC DNA]</scope>
    <source>
        <strain evidence="2 3">K1S02-61</strain>
    </source>
</reference>
<evidence type="ECO:0000313" key="2">
    <source>
        <dbReference type="EMBL" id="RJG10775.1"/>
    </source>
</evidence>
<protein>
    <recommendedName>
        <fullName evidence="4">Secreted protein</fullName>
    </recommendedName>
</protein>
<evidence type="ECO:0008006" key="4">
    <source>
        <dbReference type="Google" id="ProtNLM"/>
    </source>
</evidence>
<dbReference type="AlphaFoldDB" id="A0A418XE49"/>
<feature type="chain" id="PRO_5019556495" description="Secreted protein" evidence="1">
    <location>
        <begin position="22"/>
        <end position="68"/>
    </location>
</feature>
<feature type="signal peptide" evidence="1">
    <location>
        <begin position="1"/>
        <end position="21"/>
    </location>
</feature>
<accession>A0A418XE49</accession>
<gene>
    <name evidence="2" type="ORF">D3872_21435</name>
</gene>
<comment type="caution">
    <text evidence="2">The sequence shown here is derived from an EMBL/GenBank/DDBJ whole genome shotgun (WGS) entry which is preliminary data.</text>
</comment>
<keyword evidence="3" id="KW-1185">Reference proteome</keyword>